<feature type="coiled-coil region" evidence="1">
    <location>
        <begin position="497"/>
        <end position="594"/>
    </location>
</feature>
<evidence type="ECO:0000313" key="6">
    <source>
        <dbReference type="EMBL" id="KAL0829000.1"/>
    </source>
</evidence>
<dbReference type="Gene3D" id="1.25.10.10">
    <property type="entry name" value="Leucine-rich Repeat Variant"/>
    <property type="match status" value="1"/>
</dbReference>
<dbReference type="PANTHER" id="PTHR45725:SF1">
    <property type="entry name" value="DISHEVELLED ASSOCIATED ACTIVATOR OF MORPHOGENESIS, ISOFORM D"/>
    <property type="match status" value="1"/>
</dbReference>
<dbReference type="SMART" id="SM01139">
    <property type="entry name" value="Drf_FH3"/>
    <property type="match status" value="1"/>
</dbReference>
<dbReference type="SMART" id="SM01140">
    <property type="entry name" value="Drf_GBD"/>
    <property type="match status" value="1"/>
</dbReference>
<protein>
    <recommendedName>
        <fullName evidence="8">Disheveled-associated activator of morphogenesis 1</fullName>
    </recommendedName>
</protein>
<comment type="caution">
    <text evidence="6">The sequence shown here is derived from an EMBL/GenBank/DDBJ whole genome shotgun (WGS) entry which is preliminary data.</text>
</comment>
<evidence type="ECO:0000256" key="2">
    <source>
        <dbReference type="SAM" id="MobiDB-lite"/>
    </source>
</evidence>
<dbReference type="PROSITE" id="PS51231">
    <property type="entry name" value="DAD"/>
    <property type="match status" value="1"/>
</dbReference>
<dbReference type="InterPro" id="IPR010473">
    <property type="entry name" value="GTPase-bd"/>
</dbReference>
<feature type="domain" description="DAD" evidence="3">
    <location>
        <begin position="1107"/>
        <end position="1139"/>
    </location>
</feature>
<feature type="compositionally biased region" description="Pro residues" evidence="2">
    <location>
        <begin position="619"/>
        <end position="648"/>
    </location>
</feature>
<evidence type="ECO:0000256" key="1">
    <source>
        <dbReference type="SAM" id="Coils"/>
    </source>
</evidence>
<dbReference type="EMBL" id="JBEDNZ010000015">
    <property type="protein sequence ID" value="KAL0829000.1"/>
    <property type="molecule type" value="Genomic_DNA"/>
</dbReference>
<dbReference type="PROSITE" id="PS51444">
    <property type="entry name" value="FH2"/>
    <property type="match status" value="1"/>
</dbReference>
<dbReference type="InterPro" id="IPR011989">
    <property type="entry name" value="ARM-like"/>
</dbReference>
<organism evidence="6 7">
    <name type="scientific">Loxostege sticticalis</name>
    <name type="common">Beet webworm moth</name>
    <dbReference type="NCBI Taxonomy" id="481309"/>
    <lineage>
        <taxon>Eukaryota</taxon>
        <taxon>Metazoa</taxon>
        <taxon>Ecdysozoa</taxon>
        <taxon>Arthropoda</taxon>
        <taxon>Hexapoda</taxon>
        <taxon>Insecta</taxon>
        <taxon>Pterygota</taxon>
        <taxon>Neoptera</taxon>
        <taxon>Endopterygota</taxon>
        <taxon>Lepidoptera</taxon>
        <taxon>Glossata</taxon>
        <taxon>Ditrysia</taxon>
        <taxon>Pyraloidea</taxon>
        <taxon>Crambidae</taxon>
        <taxon>Pyraustinae</taxon>
        <taxon>Loxostege</taxon>
    </lineage>
</organism>
<evidence type="ECO:0000259" key="4">
    <source>
        <dbReference type="PROSITE" id="PS51232"/>
    </source>
</evidence>
<keyword evidence="1" id="KW-0175">Coiled coil</keyword>
<dbReference type="SUPFAM" id="SSF48371">
    <property type="entry name" value="ARM repeat"/>
    <property type="match status" value="1"/>
</dbReference>
<feature type="domain" description="FH2" evidence="5">
    <location>
        <begin position="659"/>
        <end position="1062"/>
    </location>
</feature>
<dbReference type="InterPro" id="IPR016024">
    <property type="entry name" value="ARM-type_fold"/>
</dbReference>
<proteinExistence type="predicted"/>
<dbReference type="InterPro" id="IPR014767">
    <property type="entry name" value="DAD_dom"/>
</dbReference>
<dbReference type="SUPFAM" id="SSF101447">
    <property type="entry name" value="Formin homology 2 domain (FH2 domain)"/>
    <property type="match status" value="1"/>
</dbReference>
<evidence type="ECO:0000259" key="5">
    <source>
        <dbReference type="PROSITE" id="PS51444"/>
    </source>
</evidence>
<sequence length="1166" mass="129834">MLFVCPQGLPSWSRGVEAAEAARARLVRWACGEPPAEPDPPRKKMPHALRRRWPLCPCLQNDEPPEITYCVVGGEGGLALQAVTPTHPMPPQDELDAKFAELVEELDLTAVNKAAMMELPAVKKWQIYCSRRPPPGQAPPLATAPQVEDYIKGLNEIADAFASSEGIPPVEACALVDGLKTALRTRAHSFVLRFIKQGGLGSILDALQRAPRDDAVTRHNLIAAIKALMNNSTGRAHVLAHPTSIDLIAQSLDTENVKTKVAALEILGAVCLVPGGHKKVLEAMVHFQKYAGERARFQSVVNELDRSTGAYRDDLGVKTAIMSFVNAVLNYGPGEESLEFRLHLRYELLMLGIQPVIEKLRKYENETLDRHIEFFDMVRNEDERELARRFDKEHVDTKSAAAMFELLRRKLSHTHAYPHLLSILQHLLLLPLEYNPYSQHFLLLDRVVQQVVLQQPSAGSRANSEQGSLRDVNTDQTKIYDPDVAPLEINVGEIVHLLAKEEELVAARTKAENLERENVDLATELAKKEKQVDQQAQEREELEGVVSRLKERLERETAAHMECGERARAAATRAHQLEQQLNQERSERARFEKLVSEGSIPDDAKVSNLKSAVIETCSAPPPPPPPACPPIPPPAPLAPAPPPAPLAPSAPLHAPPKPKKNVPTPGNPLKSFNWSKLPDTKLHGTIWQELDDTKLYNAMDLHTIDRMFCAYQKNGVQNEGSVEDLRQLGAKPRTKILSVIDGRRAQNCTILLSKLKMTDEEICRAILRMDTGEQLPIDMVEQLLKFTPSAEEAALLEEHQDELDSMARADRFLYEISKIPHYSQRVRTLLFKKKFSAAAAEASARAHTVLRAARDMTRSRRLRALLEIVLALGNYMNRGARGNASGFRLSSLNKLADTKSSVTRNTTLLHYLVEMLETQFKDILLLEEDLPHVRAAAKVCVEQLEKDVGALRAGLREVAKELDYHAALPAPADPNDAFQTVMREFHAHAVCTFTQLEDLFQDMKSRLEACAHAFGEEASASPEQLFGAMDAFLTQLAEARAECDAARRRRDEEERRTRHEQELKKRTMERKQASSLLSSVGKSLGKSNSVDCNGHANGDSSRDGTLTNGQKGEFDDLISALRTGDVFGDDVAKFKRSRKASKASHKGRDSPPRGICREDSRERQKN</sequence>
<feature type="compositionally biased region" description="Basic residues" evidence="2">
    <location>
        <begin position="1135"/>
        <end position="1145"/>
    </location>
</feature>
<feature type="compositionally biased region" description="Basic and acidic residues" evidence="2">
    <location>
        <begin position="1046"/>
        <end position="1072"/>
    </location>
</feature>
<feature type="region of interest" description="Disordered" evidence="2">
    <location>
        <begin position="1046"/>
        <end position="1108"/>
    </location>
</feature>
<reference evidence="6 7" key="1">
    <citation type="submission" date="2024-06" db="EMBL/GenBank/DDBJ databases">
        <title>A chromosome-level genome assembly of beet webworm, Loxostege sticticalis.</title>
        <authorList>
            <person name="Zhang Y."/>
        </authorList>
    </citation>
    <scope>NUCLEOTIDE SEQUENCE [LARGE SCALE GENOMIC DNA]</scope>
    <source>
        <strain evidence="6">AQ028</strain>
        <tissue evidence="6">Male pupae</tissue>
    </source>
</reference>
<dbReference type="Gene3D" id="1.10.238.150">
    <property type="entry name" value="Formin, FH3 diaphanous domain"/>
    <property type="match status" value="1"/>
</dbReference>
<evidence type="ECO:0008006" key="8">
    <source>
        <dbReference type="Google" id="ProtNLM"/>
    </source>
</evidence>
<name>A0ABD0SXS6_LOXSC</name>
<feature type="compositionally biased region" description="Low complexity" evidence="2">
    <location>
        <begin position="1074"/>
        <end position="1090"/>
    </location>
</feature>
<dbReference type="InterPro" id="IPR010472">
    <property type="entry name" value="FH3_dom"/>
</dbReference>
<dbReference type="Pfam" id="PF02181">
    <property type="entry name" value="FH2"/>
    <property type="match status" value="1"/>
</dbReference>
<dbReference type="Gene3D" id="1.20.58.2220">
    <property type="entry name" value="Formin, FH2 domain"/>
    <property type="match status" value="1"/>
</dbReference>
<feature type="region of interest" description="Disordered" evidence="2">
    <location>
        <begin position="617"/>
        <end position="672"/>
    </location>
</feature>
<dbReference type="InterPro" id="IPR014768">
    <property type="entry name" value="GBD/FH3_dom"/>
</dbReference>
<dbReference type="InterPro" id="IPR015425">
    <property type="entry name" value="FH2_Formin"/>
</dbReference>
<dbReference type="Pfam" id="PF06367">
    <property type="entry name" value="Drf_FH3"/>
    <property type="match status" value="1"/>
</dbReference>
<feature type="domain" description="GBD/FH3" evidence="4">
    <location>
        <begin position="87"/>
        <end position="459"/>
    </location>
</feature>
<dbReference type="PANTHER" id="PTHR45725">
    <property type="entry name" value="FORMIN HOMOLOGY 2 FAMILY MEMBER"/>
    <property type="match status" value="1"/>
</dbReference>
<evidence type="ECO:0000313" key="7">
    <source>
        <dbReference type="Proteomes" id="UP001549921"/>
    </source>
</evidence>
<dbReference type="Pfam" id="PF06371">
    <property type="entry name" value="Drf_GBD"/>
    <property type="match status" value="1"/>
</dbReference>
<dbReference type="AlphaFoldDB" id="A0ABD0SXS6"/>
<evidence type="ECO:0000259" key="3">
    <source>
        <dbReference type="PROSITE" id="PS51231"/>
    </source>
</evidence>
<dbReference type="InterPro" id="IPR042201">
    <property type="entry name" value="FH2_Formin_sf"/>
</dbReference>
<dbReference type="FunFam" id="1.20.58.2220:FF:000009">
    <property type="entry name" value="Disheveled-associated activator of morphogenesis"/>
    <property type="match status" value="1"/>
</dbReference>
<dbReference type="Proteomes" id="UP001549921">
    <property type="component" value="Unassembled WGS sequence"/>
</dbReference>
<dbReference type="InterPro" id="IPR051425">
    <property type="entry name" value="Formin_Homology"/>
</dbReference>
<feature type="region of interest" description="Disordered" evidence="2">
    <location>
        <begin position="1135"/>
        <end position="1166"/>
    </location>
</feature>
<gene>
    <name evidence="6" type="ORF">ABMA28_003876</name>
</gene>
<dbReference type="SMART" id="SM00498">
    <property type="entry name" value="FH2"/>
    <property type="match status" value="1"/>
</dbReference>
<dbReference type="PROSITE" id="PS51232">
    <property type="entry name" value="GBD_FH3"/>
    <property type="match status" value="1"/>
</dbReference>
<feature type="compositionally biased region" description="Basic and acidic residues" evidence="2">
    <location>
        <begin position="1146"/>
        <end position="1166"/>
    </location>
</feature>
<accession>A0ABD0SXS6</accession>